<dbReference type="PANTHER" id="PTHR33541:SF11">
    <property type="entry name" value="PROTEIN BIG GRAIN 1-LIKE E"/>
    <property type="match status" value="1"/>
</dbReference>
<dbReference type="GO" id="GO:0005886">
    <property type="term" value="C:plasma membrane"/>
    <property type="evidence" value="ECO:0007669"/>
    <property type="project" value="UniProtKB-SubCell"/>
</dbReference>
<keyword evidence="6" id="KW-0927">Auxin signaling pathway</keyword>
<keyword evidence="3" id="KW-0813">Transport</keyword>
<dbReference type="PANTHER" id="PTHR33541">
    <property type="entry name" value="PROTEIN BIG GRAIN 1-LIKE A-RELATED"/>
    <property type="match status" value="1"/>
</dbReference>
<evidence type="ECO:0000256" key="7">
    <source>
        <dbReference type="SAM" id="MobiDB-lite"/>
    </source>
</evidence>
<proteinExistence type="inferred from homology"/>
<dbReference type="InterPro" id="IPR039621">
    <property type="entry name" value="BG1-like"/>
</dbReference>
<comment type="caution">
    <text evidence="8">The sequence shown here is derived from an EMBL/GenBank/DDBJ whole genome shotgun (WGS) entry which is preliminary data.</text>
</comment>
<feature type="compositionally biased region" description="Polar residues" evidence="7">
    <location>
        <begin position="43"/>
        <end position="53"/>
    </location>
</feature>
<dbReference type="EMBL" id="JADFTS010000001">
    <property type="protein sequence ID" value="KAF9626669.1"/>
    <property type="molecule type" value="Genomic_DNA"/>
</dbReference>
<dbReference type="GO" id="GO:0009734">
    <property type="term" value="P:auxin-activated signaling pathway"/>
    <property type="evidence" value="ECO:0007669"/>
    <property type="project" value="UniProtKB-KW"/>
</dbReference>
<keyword evidence="9" id="KW-1185">Reference proteome</keyword>
<evidence type="ECO:0008006" key="10">
    <source>
        <dbReference type="Google" id="ProtNLM"/>
    </source>
</evidence>
<feature type="region of interest" description="Disordered" evidence="7">
    <location>
        <begin position="1"/>
        <end position="24"/>
    </location>
</feature>
<evidence type="ECO:0000256" key="4">
    <source>
        <dbReference type="ARBA" id="ARBA00022475"/>
    </source>
</evidence>
<accession>A0A835J093</accession>
<dbReference type="AlphaFoldDB" id="A0A835J093"/>
<evidence type="ECO:0000256" key="6">
    <source>
        <dbReference type="ARBA" id="ARBA00023294"/>
    </source>
</evidence>
<feature type="compositionally biased region" description="Basic and acidic residues" evidence="7">
    <location>
        <begin position="8"/>
        <end position="23"/>
    </location>
</feature>
<name>A0A835J093_9MAGN</name>
<comment type="subcellular location">
    <subcellularLocation>
        <location evidence="1">Cell membrane</location>
    </subcellularLocation>
</comment>
<keyword evidence="5" id="KW-0472">Membrane</keyword>
<evidence type="ECO:0000256" key="1">
    <source>
        <dbReference type="ARBA" id="ARBA00004236"/>
    </source>
</evidence>
<reference evidence="8 9" key="1">
    <citation type="submission" date="2020-10" db="EMBL/GenBank/DDBJ databases">
        <title>The Coptis chinensis genome and diversification of protoberbering-type alkaloids.</title>
        <authorList>
            <person name="Wang B."/>
            <person name="Shu S."/>
            <person name="Song C."/>
            <person name="Liu Y."/>
        </authorList>
    </citation>
    <scope>NUCLEOTIDE SEQUENCE [LARGE SCALE GENOMIC DNA]</scope>
    <source>
        <strain evidence="8">HL-2020</strain>
        <tissue evidence="8">Leaf</tissue>
    </source>
</reference>
<dbReference type="OrthoDB" id="1871242at2759"/>
<gene>
    <name evidence="8" type="ORF">IFM89_038503</name>
</gene>
<evidence type="ECO:0000256" key="2">
    <source>
        <dbReference type="ARBA" id="ARBA00010067"/>
    </source>
</evidence>
<protein>
    <recommendedName>
        <fullName evidence="10">Protein BIG GRAIN 1-like E</fullName>
    </recommendedName>
</protein>
<dbReference type="Proteomes" id="UP000631114">
    <property type="component" value="Unassembled WGS sequence"/>
</dbReference>
<organism evidence="8 9">
    <name type="scientific">Coptis chinensis</name>
    <dbReference type="NCBI Taxonomy" id="261450"/>
    <lineage>
        <taxon>Eukaryota</taxon>
        <taxon>Viridiplantae</taxon>
        <taxon>Streptophyta</taxon>
        <taxon>Embryophyta</taxon>
        <taxon>Tracheophyta</taxon>
        <taxon>Spermatophyta</taxon>
        <taxon>Magnoliopsida</taxon>
        <taxon>Ranunculales</taxon>
        <taxon>Ranunculaceae</taxon>
        <taxon>Coptidoideae</taxon>
        <taxon>Coptis</taxon>
    </lineage>
</organism>
<evidence type="ECO:0000256" key="5">
    <source>
        <dbReference type="ARBA" id="ARBA00023136"/>
    </source>
</evidence>
<comment type="similarity">
    <text evidence="2">Belongs to the BIG GRAIN 1 (BG1) plant protein family.</text>
</comment>
<sequence>MSVSGFSDQDRVYRKSTQRRNDSGELDVFEATRYFYGCNETSGCNGAISSQKATGEEKQSLSTGRRMSLDMPTRSSLPSKSHRVEKQMMNEKIYKQPSSPGGRLASFLNSLFLQAASKKKKSKSSTQSLKDEESPSGRRKRRSSVSLFRSANTNDSKSVYASSTASGFRTPPSYVITPTKGYKDLRSYSDQRHVVSLPRYTEKVKSPSSQENNFDEKKNMDITWLDEKFKFIDELGKKDKNVFNKDRICVDNFLSSQKKNVKSLEVDDGGESDASSDLFELENYDLGVYSSDLPVYETTHMENIKRGAPISN</sequence>
<keyword evidence="4" id="KW-1003">Cell membrane</keyword>
<feature type="region of interest" description="Disordered" evidence="7">
    <location>
        <begin position="43"/>
        <end position="85"/>
    </location>
</feature>
<evidence type="ECO:0000313" key="9">
    <source>
        <dbReference type="Proteomes" id="UP000631114"/>
    </source>
</evidence>
<evidence type="ECO:0000256" key="3">
    <source>
        <dbReference type="ARBA" id="ARBA00022448"/>
    </source>
</evidence>
<feature type="region of interest" description="Disordered" evidence="7">
    <location>
        <begin position="118"/>
        <end position="150"/>
    </location>
</feature>
<evidence type="ECO:0000313" key="8">
    <source>
        <dbReference type="EMBL" id="KAF9626669.1"/>
    </source>
</evidence>